<keyword evidence="3" id="KW-1185">Reference proteome</keyword>
<feature type="region of interest" description="Disordered" evidence="1">
    <location>
        <begin position="256"/>
        <end position="309"/>
    </location>
</feature>
<comment type="caution">
    <text evidence="2">The sequence shown here is derived from an EMBL/GenBank/DDBJ whole genome shotgun (WGS) entry which is preliminary data.</text>
</comment>
<accession>A0ABQ9HV66</accession>
<evidence type="ECO:0000313" key="2">
    <source>
        <dbReference type="EMBL" id="KAJ8888215.1"/>
    </source>
</evidence>
<proteinExistence type="predicted"/>
<name>A0ABQ9HV66_9NEOP</name>
<protein>
    <submittedName>
        <fullName evidence="2">Uncharacterized protein</fullName>
    </submittedName>
</protein>
<feature type="compositionally biased region" description="Low complexity" evidence="1">
    <location>
        <begin position="259"/>
        <end position="276"/>
    </location>
</feature>
<dbReference type="Proteomes" id="UP001159363">
    <property type="component" value="Chromosome 3"/>
</dbReference>
<feature type="region of interest" description="Disordered" evidence="1">
    <location>
        <begin position="326"/>
        <end position="359"/>
    </location>
</feature>
<feature type="compositionally biased region" description="Low complexity" evidence="1">
    <location>
        <begin position="326"/>
        <end position="355"/>
    </location>
</feature>
<dbReference type="EMBL" id="JARBHB010000003">
    <property type="protein sequence ID" value="KAJ8888215.1"/>
    <property type="molecule type" value="Genomic_DNA"/>
</dbReference>
<feature type="region of interest" description="Disordered" evidence="1">
    <location>
        <begin position="154"/>
        <end position="188"/>
    </location>
</feature>
<gene>
    <name evidence="2" type="ORF">PR048_007702</name>
</gene>
<sequence>MANRIVAAAPMNLVHNVADMVAKLNAAFTTVDEEMLNNNERGNILWLAVACQRRDVTSFAAFRIAICLTSTLRKAMTNRCKSFFLSRGPRGNTILITPMRRSTASFVGSTEAVTRVPGQLWGSIGVTTEECCGIGFEVLTVSLVAACVLGQEKPKQASQSNPPSPKPAEQTQGPETMRPAKESSPASLGTLVNEFPPYNVHLAAPFPFVGAFFPLNGFDPYVGGAGFNTLGDFFQPQFPLPQSDSAGQVVAGASTLRQPGAGSDSPGAGSDSPGAGTDLPATESSPLQQGPLPTQPSPSTLPAASSSTPRVIPQLLSSISRLSGSAASSSASASETSASSRDSPSSQRGPSGGPAQEPTQVAAGLQVPAFNLGRFQQFGGFDGQHLAGNIGIIEPVQGFPEAVGRIGFDFLAGHHGFGFPWQFESTYDKSRNRFLSKITADSSLINACPDNSSLLRNDVDCVLVDKEMDFDFVSQRHGYFAVSFCNTLGSTIDCAVSQLLIGCRPSFIAEQAEQAEEYTTCIQGDRKQGFQKCSFCIEQPITILSYTEENILNKPLVDLAGSERKLNTIAAYTRQKAKSKYRNLIRLEQESQKQSSDAHNTPYDRVKRCREPVAAEKGGTRETLMTKWLLLSCGAKQPRLDAGMSLQLGNQFVLLSHGSFQVFVVPIIVCTDAQENIHVAYYIAEICNIQSEAILGFYATRVETDASDWLF</sequence>
<evidence type="ECO:0000313" key="3">
    <source>
        <dbReference type="Proteomes" id="UP001159363"/>
    </source>
</evidence>
<feature type="compositionally biased region" description="Low complexity" evidence="1">
    <location>
        <begin position="284"/>
        <end position="309"/>
    </location>
</feature>
<reference evidence="2 3" key="1">
    <citation type="submission" date="2023-02" db="EMBL/GenBank/DDBJ databases">
        <title>LHISI_Scaffold_Assembly.</title>
        <authorList>
            <person name="Stuart O.P."/>
            <person name="Cleave R."/>
            <person name="Magrath M.J.L."/>
            <person name="Mikheyev A.S."/>
        </authorList>
    </citation>
    <scope>NUCLEOTIDE SEQUENCE [LARGE SCALE GENOMIC DNA]</scope>
    <source>
        <strain evidence="2">Daus_M_001</strain>
        <tissue evidence="2">Leg muscle</tissue>
    </source>
</reference>
<evidence type="ECO:0000256" key="1">
    <source>
        <dbReference type="SAM" id="MobiDB-lite"/>
    </source>
</evidence>
<organism evidence="2 3">
    <name type="scientific">Dryococelus australis</name>
    <dbReference type="NCBI Taxonomy" id="614101"/>
    <lineage>
        <taxon>Eukaryota</taxon>
        <taxon>Metazoa</taxon>
        <taxon>Ecdysozoa</taxon>
        <taxon>Arthropoda</taxon>
        <taxon>Hexapoda</taxon>
        <taxon>Insecta</taxon>
        <taxon>Pterygota</taxon>
        <taxon>Neoptera</taxon>
        <taxon>Polyneoptera</taxon>
        <taxon>Phasmatodea</taxon>
        <taxon>Verophasmatodea</taxon>
        <taxon>Anareolatae</taxon>
        <taxon>Phasmatidae</taxon>
        <taxon>Eurycanthinae</taxon>
        <taxon>Dryococelus</taxon>
    </lineage>
</organism>